<dbReference type="SUPFAM" id="SSF140931">
    <property type="entry name" value="Fic-like"/>
    <property type="match status" value="1"/>
</dbReference>
<name>A0AAE9NDB7_9BRAD</name>
<keyword evidence="4" id="KW-0067">ATP-binding</keyword>
<dbReference type="InterPro" id="IPR003812">
    <property type="entry name" value="Fido"/>
</dbReference>
<dbReference type="Proteomes" id="UP001058872">
    <property type="component" value="Chromosome"/>
</dbReference>
<dbReference type="GO" id="GO:0051302">
    <property type="term" value="P:regulation of cell division"/>
    <property type="evidence" value="ECO:0007669"/>
    <property type="project" value="TreeGrafter"/>
</dbReference>
<evidence type="ECO:0000256" key="5">
    <source>
        <dbReference type="ARBA" id="ARBA00034531"/>
    </source>
</evidence>
<evidence type="ECO:0000313" key="10">
    <source>
        <dbReference type="Proteomes" id="UP001058872"/>
    </source>
</evidence>
<dbReference type="PANTHER" id="PTHR39560">
    <property type="entry name" value="PROTEIN ADENYLYLTRANSFERASE FIC-RELATED"/>
    <property type="match status" value="1"/>
</dbReference>
<keyword evidence="3" id="KW-0547">Nucleotide-binding</keyword>
<evidence type="ECO:0000256" key="6">
    <source>
        <dbReference type="ARBA" id="ARBA00047939"/>
    </source>
</evidence>
<evidence type="ECO:0000256" key="7">
    <source>
        <dbReference type="ARBA" id="ARBA00048696"/>
    </source>
</evidence>
<reference evidence="9" key="1">
    <citation type="submission" date="2018-04" db="EMBL/GenBank/DDBJ databases">
        <title>Genomes of Endosymbiotic and Endophytic Bradyrhizobium Publication status.</title>
        <authorList>
            <person name="Guha S."/>
            <person name="Jorrin B."/>
            <person name="Sarkar M."/>
            <person name="Poole P.S."/>
            <person name="DasGupta M."/>
        </authorList>
    </citation>
    <scope>NUCLEOTIDE SEQUENCE</scope>
    <source>
        <strain evidence="9">WBOS16</strain>
    </source>
</reference>
<protein>
    <recommendedName>
        <fullName evidence="5">protein adenylyltransferase</fullName>
        <ecNumber evidence="5">2.7.7.108</ecNumber>
    </recommendedName>
</protein>
<accession>A0AAE9NDB7</accession>
<evidence type="ECO:0000256" key="3">
    <source>
        <dbReference type="ARBA" id="ARBA00022741"/>
    </source>
</evidence>
<organism evidence="9 10">
    <name type="scientific">Bradyrhizobium betae</name>
    <dbReference type="NCBI Taxonomy" id="244734"/>
    <lineage>
        <taxon>Bacteria</taxon>
        <taxon>Pseudomonadati</taxon>
        <taxon>Pseudomonadota</taxon>
        <taxon>Alphaproteobacteria</taxon>
        <taxon>Hyphomicrobiales</taxon>
        <taxon>Nitrobacteraceae</taxon>
        <taxon>Bradyrhizobium</taxon>
    </lineage>
</organism>
<evidence type="ECO:0000256" key="2">
    <source>
        <dbReference type="ARBA" id="ARBA00022695"/>
    </source>
</evidence>
<feature type="domain" description="Fido" evidence="8">
    <location>
        <begin position="48"/>
        <end position="212"/>
    </location>
</feature>
<dbReference type="Pfam" id="PF02661">
    <property type="entry name" value="Fic"/>
    <property type="match status" value="1"/>
</dbReference>
<gene>
    <name evidence="9" type="ORF">DCM83_20605</name>
</gene>
<evidence type="ECO:0000256" key="4">
    <source>
        <dbReference type="ARBA" id="ARBA00022840"/>
    </source>
</evidence>
<dbReference type="PANTHER" id="PTHR39560:SF1">
    <property type="entry name" value="PROTEIN ADENYLYLTRANSFERASE FIC-RELATED"/>
    <property type="match status" value="1"/>
</dbReference>
<dbReference type="GO" id="GO:0070733">
    <property type="term" value="F:AMPylase activity"/>
    <property type="evidence" value="ECO:0007669"/>
    <property type="project" value="UniProtKB-EC"/>
</dbReference>
<keyword evidence="1" id="KW-0808">Transferase</keyword>
<evidence type="ECO:0000313" key="9">
    <source>
        <dbReference type="EMBL" id="UUO67368.1"/>
    </source>
</evidence>
<proteinExistence type="predicted"/>
<evidence type="ECO:0000259" key="8">
    <source>
        <dbReference type="PROSITE" id="PS51459"/>
    </source>
</evidence>
<dbReference type="PROSITE" id="PS51459">
    <property type="entry name" value="FIDO"/>
    <property type="match status" value="1"/>
</dbReference>
<comment type="catalytic activity">
    <reaction evidence="7">
        <text>L-tyrosyl-[protein] + ATP = O-(5'-adenylyl)-L-tyrosyl-[protein] + diphosphate</text>
        <dbReference type="Rhea" id="RHEA:54288"/>
        <dbReference type="Rhea" id="RHEA-COMP:10136"/>
        <dbReference type="Rhea" id="RHEA-COMP:13846"/>
        <dbReference type="ChEBI" id="CHEBI:30616"/>
        <dbReference type="ChEBI" id="CHEBI:33019"/>
        <dbReference type="ChEBI" id="CHEBI:46858"/>
        <dbReference type="ChEBI" id="CHEBI:83624"/>
        <dbReference type="EC" id="2.7.7.108"/>
    </reaction>
</comment>
<dbReference type="AlphaFoldDB" id="A0AAE9NDB7"/>
<dbReference type="EMBL" id="CP028989">
    <property type="protein sequence ID" value="UUO67368.1"/>
    <property type="molecule type" value="Genomic_DNA"/>
</dbReference>
<dbReference type="Gene3D" id="1.10.3290.10">
    <property type="entry name" value="Fido-like domain"/>
    <property type="match status" value="1"/>
</dbReference>
<comment type="catalytic activity">
    <reaction evidence="6">
        <text>L-threonyl-[protein] + ATP = 3-O-(5'-adenylyl)-L-threonyl-[protein] + diphosphate</text>
        <dbReference type="Rhea" id="RHEA:54292"/>
        <dbReference type="Rhea" id="RHEA-COMP:11060"/>
        <dbReference type="Rhea" id="RHEA-COMP:13847"/>
        <dbReference type="ChEBI" id="CHEBI:30013"/>
        <dbReference type="ChEBI" id="CHEBI:30616"/>
        <dbReference type="ChEBI" id="CHEBI:33019"/>
        <dbReference type="ChEBI" id="CHEBI:138113"/>
        <dbReference type="EC" id="2.7.7.108"/>
    </reaction>
</comment>
<dbReference type="GO" id="GO:0005524">
    <property type="term" value="F:ATP binding"/>
    <property type="evidence" value="ECO:0007669"/>
    <property type="project" value="UniProtKB-KW"/>
</dbReference>
<dbReference type="InterPro" id="IPR036597">
    <property type="entry name" value="Fido-like_dom_sf"/>
</dbReference>
<evidence type="ECO:0000256" key="1">
    <source>
        <dbReference type="ARBA" id="ARBA00022679"/>
    </source>
</evidence>
<keyword evidence="2" id="KW-0548">Nucleotidyltransferase</keyword>
<sequence length="281" mass="31525">MPDPYLLPNGTLRNKFGTDDPSELLRKEDQIVSLRQMVLARRRPSSPFDFDKLRQIHRYLFQDVYEWAGKPRTCDLRKAAYSDSDESPKHFTASPKIKSEADRIFGALVRDNELRGLALNDFIDHASELFVEINNLHPFREGNGRAQRLFLSALAENAGHELAFDVVTKERMINISVAGIDGDVSGAKRLFQEISDPRRVKALRKALSFLQKSHSVPWNDLYVATTTAGQAYAGVLVGIAGNDYMMRVSENPQEWIAIGDADDLPENSSGGDSIVLTAKRF</sequence>
<dbReference type="EC" id="2.7.7.108" evidence="5"/>